<dbReference type="PANTHER" id="PTHR14324:SF3">
    <property type="entry name" value="CONDENSIN-2 COMPLEX SUBUNIT H2"/>
    <property type="match status" value="1"/>
</dbReference>
<gene>
    <name evidence="2" type="ORF">ZEAMMB73_Zm00001d041887</name>
</gene>
<dbReference type="GO" id="GO:0030261">
    <property type="term" value="P:chromosome condensation"/>
    <property type="evidence" value="ECO:0007669"/>
    <property type="project" value="InterPro"/>
</dbReference>
<dbReference type="InterPro" id="IPR023093">
    <property type="entry name" value="ScpA-like_C"/>
</dbReference>
<evidence type="ECO:0000313" key="2">
    <source>
        <dbReference type="EMBL" id="ONM33902.1"/>
    </source>
</evidence>
<reference evidence="2" key="1">
    <citation type="submission" date="2015-12" db="EMBL/GenBank/DDBJ databases">
        <title>Update maize B73 reference genome by single molecule sequencing technologies.</title>
        <authorList>
            <consortium name="Maize Genome Sequencing Project"/>
            <person name="Ware D."/>
        </authorList>
    </citation>
    <scope>NUCLEOTIDE SEQUENCE [LARGE SCALE GENOMIC DNA]</scope>
    <source>
        <tissue evidence="2">Seedling</tissue>
    </source>
</reference>
<dbReference type="InParanoid" id="A0A1D6MYZ0"/>
<dbReference type="SMR" id="A0A1D6MYZ0"/>
<dbReference type="OMA" id="CKKHEEM"/>
<dbReference type="ExpressionAtlas" id="A0A1D6MYZ0">
    <property type="expression patterns" value="baseline"/>
</dbReference>
<protein>
    <submittedName>
        <fullName evidence="2">Condensin-2 complex subunit H2</fullName>
    </submittedName>
</protein>
<dbReference type="InterPro" id="IPR031737">
    <property type="entry name" value="CNDH2_C"/>
</dbReference>
<sequence>MIVQHIRTKLRQHDLCKIYPNVHVVQSTFQIRGMHTLIRDRDITTPEIALEEQDRNPPFDIGSYGEQILDTLSSRTNNTGTASFSEIVSGRPKFEIARTFSALLQLVNSRSVDLDKGKATNELVCYTAENPFHVRLIGPNRRPEMEARFARKRVKSPLQNAGKVRESSLAQHECPNKPLCKNGKITVTTATKLTQDGKRRRRSSAHLMQPINLESSG</sequence>
<dbReference type="STRING" id="4577.A0A1D6MYZ0"/>
<dbReference type="PANTHER" id="PTHR14324">
    <property type="entry name" value="CONDENSIN-2 COMPLEX SUBUNIT H2"/>
    <property type="match status" value="1"/>
</dbReference>
<dbReference type="OrthoDB" id="10038475at2759"/>
<feature type="domain" description="Condensin-2 complex subunit H2 C-terminal" evidence="1">
    <location>
        <begin position="49"/>
        <end position="142"/>
    </location>
</feature>
<dbReference type="Pfam" id="PF16858">
    <property type="entry name" value="CNDH2_C"/>
    <property type="match status" value="1"/>
</dbReference>
<dbReference type="AlphaFoldDB" id="A0A1D6MYZ0"/>
<dbReference type="InterPro" id="IPR031739">
    <property type="entry name" value="Ncaph2"/>
</dbReference>
<dbReference type="Gene3D" id="1.10.10.580">
    <property type="entry name" value="Structural maintenance of chromosome 1. Chain E"/>
    <property type="match status" value="1"/>
</dbReference>
<evidence type="ECO:0000259" key="1">
    <source>
        <dbReference type="Pfam" id="PF16858"/>
    </source>
</evidence>
<dbReference type="EMBL" id="CM007649">
    <property type="protein sequence ID" value="ONM33902.1"/>
    <property type="molecule type" value="Genomic_DNA"/>
</dbReference>
<proteinExistence type="predicted"/>
<accession>A0A1D6MYZ0</accession>
<organism evidence="2">
    <name type="scientific">Zea mays</name>
    <name type="common">Maize</name>
    <dbReference type="NCBI Taxonomy" id="4577"/>
    <lineage>
        <taxon>Eukaryota</taxon>
        <taxon>Viridiplantae</taxon>
        <taxon>Streptophyta</taxon>
        <taxon>Embryophyta</taxon>
        <taxon>Tracheophyta</taxon>
        <taxon>Spermatophyta</taxon>
        <taxon>Magnoliopsida</taxon>
        <taxon>Liliopsida</taxon>
        <taxon>Poales</taxon>
        <taxon>Poaceae</taxon>
        <taxon>PACMAD clade</taxon>
        <taxon>Panicoideae</taxon>
        <taxon>Andropogonodae</taxon>
        <taxon>Andropogoneae</taxon>
        <taxon>Tripsacinae</taxon>
        <taxon>Zea</taxon>
    </lineage>
</organism>
<name>A0A1D6MYZ0_MAIZE</name>